<dbReference type="Gene3D" id="1.10.8.530">
    <property type="entry name" value="DNA polymerase alpha-primase, subunit B, N-terminal domain"/>
    <property type="match status" value="1"/>
</dbReference>
<dbReference type="Pfam" id="PF08418">
    <property type="entry name" value="Pol_alpha_B_N"/>
    <property type="match status" value="1"/>
</dbReference>
<gene>
    <name evidence="4" type="primary">POLA2_2</name>
    <name evidence="4" type="ORF">OS493_013005</name>
</gene>
<evidence type="ECO:0000313" key="4">
    <source>
        <dbReference type="EMBL" id="KAJ7373412.1"/>
    </source>
</evidence>
<proteinExistence type="predicted"/>
<organism evidence="4 5">
    <name type="scientific">Desmophyllum pertusum</name>
    <dbReference type="NCBI Taxonomy" id="174260"/>
    <lineage>
        <taxon>Eukaryota</taxon>
        <taxon>Metazoa</taxon>
        <taxon>Cnidaria</taxon>
        <taxon>Anthozoa</taxon>
        <taxon>Hexacorallia</taxon>
        <taxon>Scleractinia</taxon>
        <taxon>Caryophylliina</taxon>
        <taxon>Caryophylliidae</taxon>
        <taxon>Desmophyllum</taxon>
    </lineage>
</organism>
<evidence type="ECO:0000259" key="3">
    <source>
        <dbReference type="Pfam" id="PF08418"/>
    </source>
</evidence>
<protein>
    <submittedName>
        <fullName evidence="4">DNA polymerase alpha subunit B</fullName>
    </submittedName>
</protein>
<evidence type="ECO:0000256" key="1">
    <source>
        <dbReference type="ARBA" id="ARBA00004123"/>
    </source>
</evidence>
<dbReference type="PANTHER" id="PTHR23061:SF12">
    <property type="entry name" value="DNA POLYMERASE ALPHA SUBUNIT B"/>
    <property type="match status" value="1"/>
</dbReference>
<evidence type="ECO:0000313" key="5">
    <source>
        <dbReference type="Proteomes" id="UP001163046"/>
    </source>
</evidence>
<accession>A0A9W9Z1F6</accession>
<dbReference type="Proteomes" id="UP001163046">
    <property type="component" value="Unassembled WGS sequence"/>
</dbReference>
<keyword evidence="5" id="KW-1185">Reference proteome</keyword>
<dbReference type="GO" id="GO:0006270">
    <property type="term" value="P:DNA replication initiation"/>
    <property type="evidence" value="ECO:0007669"/>
    <property type="project" value="TreeGrafter"/>
</dbReference>
<evidence type="ECO:0000256" key="2">
    <source>
        <dbReference type="ARBA" id="ARBA00023242"/>
    </source>
</evidence>
<dbReference type="EMBL" id="MU826831">
    <property type="protein sequence ID" value="KAJ7373412.1"/>
    <property type="molecule type" value="Genomic_DNA"/>
</dbReference>
<name>A0A9W9Z1F6_9CNID</name>
<dbReference type="PANTHER" id="PTHR23061">
    <property type="entry name" value="DNA POLYMERASE 2 ALPHA 70 KDA SUBUNIT"/>
    <property type="match status" value="1"/>
</dbReference>
<keyword evidence="2" id="KW-0539">Nucleus</keyword>
<dbReference type="InterPro" id="IPR013627">
    <property type="entry name" value="Pol_alpha_B_N"/>
</dbReference>
<dbReference type="GO" id="GO:0005658">
    <property type="term" value="C:alpha DNA polymerase:primase complex"/>
    <property type="evidence" value="ECO:0007669"/>
    <property type="project" value="TreeGrafter"/>
</dbReference>
<feature type="domain" description="DNA polymerase alpha subunit B N-terminal" evidence="3">
    <location>
        <begin position="6"/>
        <end position="69"/>
    </location>
</feature>
<comment type="subcellular location">
    <subcellularLocation>
        <location evidence="1">Nucleus</location>
    </subcellularLocation>
</comment>
<comment type="caution">
    <text evidence="4">The sequence shown here is derived from an EMBL/GenBank/DDBJ whole genome shotgun (WGS) entry which is preliminary data.</text>
</comment>
<dbReference type="InterPro" id="IPR016722">
    <property type="entry name" value="DNA_pol_alpha_bsu"/>
</dbReference>
<dbReference type="InterPro" id="IPR043034">
    <property type="entry name" value="DNA_pol_alpha_B_N_sf"/>
</dbReference>
<sequence>MVTEREIEREFEEFSVSIDDLSILDKLKEICILCHLSAAELVEEWIAHVTSVGCDQEPNLSSLEEFERKQSLPKDKKHQKQLNIKLEETKHSMFNKDNIDELINEEYEDLFECYQTPGNKGSIKRPHTTPEAAINKRHASLGRSPGPVPFSPASFFSSQCYSFCQV</sequence>
<dbReference type="AlphaFoldDB" id="A0A9W9Z1F6"/>
<reference evidence="4" key="1">
    <citation type="submission" date="2023-01" db="EMBL/GenBank/DDBJ databases">
        <title>Genome assembly of the deep-sea coral Lophelia pertusa.</title>
        <authorList>
            <person name="Herrera S."/>
            <person name="Cordes E."/>
        </authorList>
    </citation>
    <scope>NUCLEOTIDE SEQUENCE</scope>
    <source>
        <strain evidence="4">USNM1676648</strain>
        <tissue evidence="4">Polyp</tissue>
    </source>
</reference>